<evidence type="ECO:0000313" key="1">
    <source>
        <dbReference type="EMBL" id="MDN3293394.1"/>
    </source>
</evidence>
<reference evidence="1" key="1">
    <citation type="submission" date="2023-06" db="EMBL/GenBank/DDBJ databases">
        <title>WGS-Sequencing of Streptomyces ficellus isolate 21 collected from sand in Gara Djebilet Iron Mine in Algeria.</title>
        <authorList>
            <person name="Zegers G.P."/>
            <person name="Gomez A."/>
            <person name="Gueddou A."/>
            <person name="Zahara A.F."/>
            <person name="Worth M."/>
            <person name="Sevigny J.L."/>
            <person name="Tisa L."/>
        </authorList>
    </citation>
    <scope>NUCLEOTIDE SEQUENCE</scope>
    <source>
        <strain evidence="1">AS11</strain>
    </source>
</reference>
<keyword evidence="2" id="KW-1185">Reference proteome</keyword>
<organism evidence="1 2">
    <name type="scientific">Streptomyces ficellus</name>
    <dbReference type="NCBI Taxonomy" id="1977088"/>
    <lineage>
        <taxon>Bacteria</taxon>
        <taxon>Bacillati</taxon>
        <taxon>Actinomycetota</taxon>
        <taxon>Actinomycetes</taxon>
        <taxon>Kitasatosporales</taxon>
        <taxon>Streptomycetaceae</taxon>
        <taxon>Streptomyces</taxon>
    </lineage>
</organism>
<evidence type="ECO:0000313" key="2">
    <source>
        <dbReference type="Proteomes" id="UP001174050"/>
    </source>
</evidence>
<dbReference type="RefSeq" id="WP_290110250.1">
    <property type="nucleotide sequence ID" value="NZ_JAUEPL010000004.1"/>
</dbReference>
<proteinExistence type="predicted"/>
<dbReference type="Proteomes" id="UP001174050">
    <property type="component" value="Unassembled WGS sequence"/>
</dbReference>
<name>A0ABT7Z1N2_9ACTN</name>
<dbReference type="EMBL" id="JAUEPL010000004">
    <property type="protein sequence ID" value="MDN3293394.1"/>
    <property type="molecule type" value="Genomic_DNA"/>
</dbReference>
<gene>
    <name evidence="1" type="ORF">QWM81_04925</name>
</gene>
<comment type="caution">
    <text evidence="1">The sequence shown here is derived from an EMBL/GenBank/DDBJ whole genome shotgun (WGS) entry which is preliminary data.</text>
</comment>
<accession>A0ABT7Z1N2</accession>
<sequence>MAVAVLELALAFHRAVLGEYDKVRTVIDRLRELPWTGDYVYYADIAHSMADLPMESSSSTRWIDGTQAVRRRWRALVTARRAYLRTAR</sequence>
<protein>
    <submittedName>
        <fullName evidence="1">Uncharacterized protein</fullName>
    </submittedName>
</protein>